<evidence type="ECO:0000313" key="3">
    <source>
        <dbReference type="Proteomes" id="UP001420932"/>
    </source>
</evidence>
<dbReference type="Proteomes" id="UP001420932">
    <property type="component" value="Unassembled WGS sequence"/>
</dbReference>
<name>A0AAP0EYU8_9MAGN</name>
<evidence type="ECO:0000313" key="2">
    <source>
        <dbReference type="EMBL" id="KAK9099273.1"/>
    </source>
</evidence>
<dbReference type="EMBL" id="JBBNAF010000011">
    <property type="protein sequence ID" value="KAK9099273.1"/>
    <property type="molecule type" value="Genomic_DNA"/>
</dbReference>
<keyword evidence="3" id="KW-1185">Reference proteome</keyword>
<comment type="caution">
    <text evidence="2">The sequence shown here is derived from an EMBL/GenBank/DDBJ whole genome shotgun (WGS) entry which is preliminary data.</text>
</comment>
<feature type="region of interest" description="Disordered" evidence="1">
    <location>
        <begin position="29"/>
        <end position="71"/>
    </location>
</feature>
<feature type="compositionally biased region" description="Low complexity" evidence="1">
    <location>
        <begin position="48"/>
        <end position="61"/>
    </location>
</feature>
<organism evidence="2 3">
    <name type="scientific">Stephania yunnanensis</name>
    <dbReference type="NCBI Taxonomy" id="152371"/>
    <lineage>
        <taxon>Eukaryota</taxon>
        <taxon>Viridiplantae</taxon>
        <taxon>Streptophyta</taxon>
        <taxon>Embryophyta</taxon>
        <taxon>Tracheophyta</taxon>
        <taxon>Spermatophyta</taxon>
        <taxon>Magnoliopsida</taxon>
        <taxon>Ranunculales</taxon>
        <taxon>Menispermaceae</taxon>
        <taxon>Menispermoideae</taxon>
        <taxon>Cissampelideae</taxon>
        <taxon>Stephania</taxon>
    </lineage>
</organism>
<evidence type="ECO:0000256" key="1">
    <source>
        <dbReference type="SAM" id="MobiDB-lite"/>
    </source>
</evidence>
<dbReference type="AlphaFoldDB" id="A0AAP0EYU8"/>
<accession>A0AAP0EYU8</accession>
<reference evidence="2 3" key="1">
    <citation type="submission" date="2024-01" db="EMBL/GenBank/DDBJ databases">
        <title>Genome assemblies of Stephania.</title>
        <authorList>
            <person name="Yang L."/>
        </authorList>
    </citation>
    <scope>NUCLEOTIDE SEQUENCE [LARGE SCALE GENOMIC DNA]</scope>
    <source>
        <strain evidence="2">YNDBR</strain>
        <tissue evidence="2">Leaf</tissue>
    </source>
</reference>
<proteinExistence type="predicted"/>
<gene>
    <name evidence="2" type="ORF">Syun_026318</name>
</gene>
<feature type="compositionally biased region" description="Polar residues" evidence="1">
    <location>
        <begin position="34"/>
        <end position="47"/>
    </location>
</feature>
<sequence length="71" mass="7433">MGSLEAMLKHPEDVYPLLKLGLAAEECREARSLPSRTGPSVSPCSTRSPEASPSSSNNSAPIFATPSAFSI</sequence>
<protein>
    <submittedName>
        <fullName evidence="2">Uncharacterized protein</fullName>
    </submittedName>
</protein>